<dbReference type="RefSeq" id="XP_018697449.1">
    <property type="nucleotide sequence ID" value="XM_018831570.1"/>
</dbReference>
<dbReference type="GeneID" id="30004224"/>
<name>A0A178ZWL7_9EURO</name>
<keyword evidence="3" id="KW-1185">Reference proteome</keyword>
<dbReference type="OrthoDB" id="3553547at2759"/>
<dbReference type="AlphaFoldDB" id="A0A178ZWL7"/>
<feature type="compositionally biased region" description="Basic and acidic residues" evidence="1">
    <location>
        <begin position="23"/>
        <end position="34"/>
    </location>
</feature>
<evidence type="ECO:0000256" key="1">
    <source>
        <dbReference type="SAM" id="MobiDB-lite"/>
    </source>
</evidence>
<sequence>MHSTLSLLIGARLKNRLFPRSKSTHETDGADPKEPSSGPRARSWRRRVEKWSYLSKLPENQASGEAGGLPSSSKATSHGVTEQEQELEAMRDGNVQEEAVAGSPRVVDCIAILRKYRDVNAQVLNQIFELNTMRAPMFTQTEDVVNSLQGLLRQVTDHIKSVDLPEQFTVQLGDIHRTFDLFRKGPFASFRAEEARCAYLENTIIQSLFHSGRRLDGFLQTNADDSAFPESNTIVSLADEQEDLEEEHDEHSPEDIRYLSMIGDREMILEQLCDLRGEQRELLEEQKSRAHFGLSLDEDSLRFLSSFEPHEEALLDELEYADLGVEALKQLMSDDEALAVSNETSGREPDEDEGAIKYLEREILLRQPISPSPRKEMQSRFYKEMLHRKIRLIDHLRGPDMTPADPSDFINAWLLHRLRFLPRLLGEYTSLTETHYEEVDDEDLEHVFLEKWFNDSSAADFAKHRTFADEQSMQASLAESRDLTQRSLSAIPIPAPSLPLLSLGPSTTTEDIIAHAMQARGISPSPLSPP</sequence>
<feature type="compositionally biased region" description="Polar residues" evidence="1">
    <location>
        <begin position="70"/>
        <end position="82"/>
    </location>
</feature>
<dbReference type="STRING" id="1367422.A0A178ZWL7"/>
<dbReference type="Proteomes" id="UP000078343">
    <property type="component" value="Unassembled WGS sequence"/>
</dbReference>
<gene>
    <name evidence="2" type="ORF">AYL99_00054</name>
</gene>
<protein>
    <submittedName>
        <fullName evidence="2">Uncharacterized protein</fullName>
    </submittedName>
</protein>
<proteinExistence type="predicted"/>
<evidence type="ECO:0000313" key="3">
    <source>
        <dbReference type="Proteomes" id="UP000078343"/>
    </source>
</evidence>
<reference evidence="2 3" key="1">
    <citation type="submission" date="2016-04" db="EMBL/GenBank/DDBJ databases">
        <title>Draft genome of Fonsecaea erecta CBS 125763.</title>
        <authorList>
            <person name="Weiss V.A."/>
            <person name="Vicente V.A."/>
            <person name="Raittz R.T."/>
            <person name="Moreno L.F."/>
            <person name="De Souza E.M."/>
            <person name="Pedrosa F.O."/>
            <person name="Steffens M.B."/>
            <person name="Faoro H."/>
            <person name="Tadra-Sfeir M.Z."/>
            <person name="Najafzadeh M.J."/>
            <person name="Felipe M.S."/>
            <person name="Teixeira M."/>
            <person name="Sun J."/>
            <person name="Xi L."/>
            <person name="Gomes R."/>
            <person name="De Azevedo C.M."/>
            <person name="Salgado C.G."/>
            <person name="Da Silva M.B."/>
            <person name="Nascimento M.F."/>
            <person name="Queiroz-Telles F."/>
            <person name="Attili D.S."/>
            <person name="Gorbushina A."/>
        </authorList>
    </citation>
    <scope>NUCLEOTIDE SEQUENCE [LARGE SCALE GENOMIC DNA]</scope>
    <source>
        <strain evidence="2 3">CBS 125763</strain>
    </source>
</reference>
<accession>A0A178ZWL7</accession>
<feature type="region of interest" description="Disordered" evidence="1">
    <location>
        <begin position="18"/>
        <end position="91"/>
    </location>
</feature>
<comment type="caution">
    <text evidence="2">The sequence shown here is derived from an EMBL/GenBank/DDBJ whole genome shotgun (WGS) entry which is preliminary data.</text>
</comment>
<organism evidence="2 3">
    <name type="scientific">Fonsecaea erecta</name>
    <dbReference type="NCBI Taxonomy" id="1367422"/>
    <lineage>
        <taxon>Eukaryota</taxon>
        <taxon>Fungi</taxon>
        <taxon>Dikarya</taxon>
        <taxon>Ascomycota</taxon>
        <taxon>Pezizomycotina</taxon>
        <taxon>Eurotiomycetes</taxon>
        <taxon>Chaetothyriomycetidae</taxon>
        <taxon>Chaetothyriales</taxon>
        <taxon>Herpotrichiellaceae</taxon>
        <taxon>Fonsecaea</taxon>
    </lineage>
</organism>
<dbReference type="EMBL" id="LVYI01000001">
    <property type="protein sequence ID" value="OAP64082.1"/>
    <property type="molecule type" value="Genomic_DNA"/>
</dbReference>
<evidence type="ECO:0000313" key="2">
    <source>
        <dbReference type="EMBL" id="OAP64082.1"/>
    </source>
</evidence>